<reference evidence="2 3" key="1">
    <citation type="journal article" date="2014" name="Int. J. Syst. Evol. Microbiol.">
        <title>Phaeodactylibacter xiamenensis gen. nov., sp. nov., a member of the family Saprospiraceae isolated from the marine alga Phaeodactylum tricornutum.</title>
        <authorList>
            <person name="Chen Z.Jr."/>
            <person name="Lei X."/>
            <person name="Lai Q."/>
            <person name="Li Y."/>
            <person name="Zhang B."/>
            <person name="Zhang J."/>
            <person name="Zhang H."/>
            <person name="Yang L."/>
            <person name="Zheng W."/>
            <person name="Tian Y."/>
            <person name="Yu Z."/>
            <person name="Xu H.Jr."/>
            <person name="Zheng T."/>
        </authorList>
    </citation>
    <scope>NUCLEOTIDE SEQUENCE [LARGE SCALE GENOMIC DNA]</scope>
    <source>
        <strain evidence="2 3">KD52</strain>
    </source>
</reference>
<comment type="caution">
    <text evidence="2">The sequence shown here is derived from an EMBL/GenBank/DDBJ whole genome shotgun (WGS) entry which is preliminary data.</text>
</comment>
<dbReference type="Gene3D" id="2.60.40.10">
    <property type="entry name" value="Immunoglobulins"/>
    <property type="match status" value="1"/>
</dbReference>
<evidence type="ECO:0000313" key="3">
    <source>
        <dbReference type="Proteomes" id="UP000029736"/>
    </source>
</evidence>
<keyword evidence="1" id="KW-0732">Signal</keyword>
<dbReference type="InterPro" id="IPR013783">
    <property type="entry name" value="Ig-like_fold"/>
</dbReference>
<dbReference type="PANTHER" id="PTHR37833">
    <property type="entry name" value="LIPOPROTEIN-RELATED"/>
    <property type="match status" value="1"/>
</dbReference>
<dbReference type="EMBL" id="JPOS01000039">
    <property type="protein sequence ID" value="KGE86899.1"/>
    <property type="molecule type" value="Genomic_DNA"/>
</dbReference>
<protein>
    <recommendedName>
        <fullName evidence="4">DUF1573 domain-containing protein</fullName>
    </recommendedName>
</protein>
<proteinExistence type="predicted"/>
<keyword evidence="3" id="KW-1185">Reference proteome</keyword>
<evidence type="ECO:0008006" key="4">
    <source>
        <dbReference type="Google" id="ProtNLM"/>
    </source>
</evidence>
<gene>
    <name evidence="2" type="ORF">IX84_17745</name>
</gene>
<organism evidence="2 3">
    <name type="scientific">Phaeodactylibacter xiamenensis</name>
    <dbReference type="NCBI Taxonomy" id="1524460"/>
    <lineage>
        <taxon>Bacteria</taxon>
        <taxon>Pseudomonadati</taxon>
        <taxon>Bacteroidota</taxon>
        <taxon>Saprospiria</taxon>
        <taxon>Saprospirales</taxon>
        <taxon>Haliscomenobacteraceae</taxon>
        <taxon>Phaeodactylibacter</taxon>
    </lineage>
</organism>
<dbReference type="Proteomes" id="UP000029736">
    <property type="component" value="Unassembled WGS sequence"/>
</dbReference>
<dbReference type="OrthoDB" id="826619at2"/>
<dbReference type="RefSeq" id="WP_044223439.1">
    <property type="nucleotide sequence ID" value="NZ_JBKAGJ010000009.1"/>
</dbReference>
<name>A0A098S3H9_9BACT</name>
<feature type="signal peptide" evidence="1">
    <location>
        <begin position="1"/>
        <end position="26"/>
    </location>
</feature>
<evidence type="ECO:0000313" key="2">
    <source>
        <dbReference type="EMBL" id="KGE86899.1"/>
    </source>
</evidence>
<dbReference type="InterPro" id="IPR011467">
    <property type="entry name" value="DUF1573"/>
</dbReference>
<dbReference type="PANTHER" id="PTHR37833:SF1">
    <property type="entry name" value="SIGNAL PEPTIDE PROTEIN"/>
    <property type="match status" value="1"/>
</dbReference>
<accession>A0A098S3H9</accession>
<dbReference type="STRING" id="1524460.IX84_17745"/>
<feature type="chain" id="PRO_5001939820" description="DUF1573 domain-containing protein" evidence="1">
    <location>
        <begin position="27"/>
        <end position="157"/>
    </location>
</feature>
<dbReference type="Pfam" id="PF07610">
    <property type="entry name" value="DUF1573"/>
    <property type="match status" value="1"/>
</dbReference>
<dbReference type="AlphaFoldDB" id="A0A098S3H9"/>
<sequence length="157" mass="16945">MKKVFSVLALLALVATVGFSQSDAVATPVAAEEAAEGPQMSFETETVDYGTIEQGSDPYRVFKFTNTGTEPLIITHAKGSCGCTVPTYPKEPIAPGETNEIKVRYDTNRLGKFTKRVTLTTNAGEEKQMLTIKGEVVKKPEEPAGLPANEGNMFNNQ</sequence>
<evidence type="ECO:0000256" key="1">
    <source>
        <dbReference type="SAM" id="SignalP"/>
    </source>
</evidence>